<dbReference type="RefSeq" id="WP_154372814.1">
    <property type="nucleotide sequence ID" value="NZ_WKJK01000001.1"/>
</dbReference>
<reference evidence="2 3" key="1">
    <citation type="submission" date="2019-11" db="EMBL/GenBank/DDBJ databases">
        <title>Novel species isolated from a subtropical stream in China.</title>
        <authorList>
            <person name="Lu H."/>
        </authorList>
    </citation>
    <scope>NUCLEOTIDE SEQUENCE [LARGE SCALE GENOMIC DNA]</scope>
    <source>
        <strain evidence="2 3">FT80W</strain>
    </source>
</reference>
<feature type="transmembrane region" description="Helical" evidence="1">
    <location>
        <begin position="30"/>
        <end position="49"/>
    </location>
</feature>
<evidence type="ECO:0000313" key="2">
    <source>
        <dbReference type="EMBL" id="MRW88878.1"/>
    </source>
</evidence>
<accession>A0A6I2KSY3</accession>
<dbReference type="EMBL" id="WKJK01000001">
    <property type="protein sequence ID" value="MRW88878.1"/>
    <property type="molecule type" value="Genomic_DNA"/>
</dbReference>
<keyword evidence="3" id="KW-1185">Reference proteome</keyword>
<keyword evidence="1" id="KW-0472">Membrane</keyword>
<organism evidence="2 3">
    <name type="scientific">Duganella guangzhouensis</name>
    <dbReference type="NCBI Taxonomy" id="2666084"/>
    <lineage>
        <taxon>Bacteria</taxon>
        <taxon>Pseudomonadati</taxon>
        <taxon>Pseudomonadota</taxon>
        <taxon>Betaproteobacteria</taxon>
        <taxon>Burkholderiales</taxon>
        <taxon>Oxalobacteraceae</taxon>
        <taxon>Telluria group</taxon>
        <taxon>Duganella</taxon>
    </lineage>
</organism>
<evidence type="ECO:0000256" key="1">
    <source>
        <dbReference type="SAM" id="Phobius"/>
    </source>
</evidence>
<dbReference type="Proteomes" id="UP000433309">
    <property type="component" value="Unassembled WGS sequence"/>
</dbReference>
<keyword evidence="1" id="KW-0812">Transmembrane</keyword>
<name>A0A6I2KSY3_9BURK</name>
<keyword evidence="1" id="KW-1133">Transmembrane helix</keyword>
<proteinExistence type="predicted"/>
<comment type="caution">
    <text evidence="2">The sequence shown here is derived from an EMBL/GenBank/DDBJ whole genome shotgun (WGS) entry which is preliminary data.</text>
</comment>
<protein>
    <submittedName>
        <fullName evidence="2">Uncharacterized protein</fullName>
    </submittedName>
</protein>
<dbReference type="AlphaFoldDB" id="A0A6I2KSY3"/>
<sequence length="195" mass="21919">MATGDQNDMLERLKFTLPPWFPDDSPVLDAVLYGWAAVWAYIYQLLAYVKLQTRILTATDGWLDLIAGDFFGAGLPRKTGQSDTSYRIAIISNIFRERATRNAITRICEDITGRTPIVIEQSRILDFGIYSGPTSFYGATARYGSQLLTTKYQCFVKVYRPLPGSQWDGISDADIYAALDSVRPIDVTIWAQLLN</sequence>
<gene>
    <name evidence="2" type="ORF">GJ699_02650</name>
</gene>
<evidence type="ECO:0000313" key="3">
    <source>
        <dbReference type="Proteomes" id="UP000433309"/>
    </source>
</evidence>